<dbReference type="AlphaFoldDB" id="A0A3A4NB57"/>
<evidence type="ECO:0000259" key="2">
    <source>
        <dbReference type="Pfam" id="PF13579"/>
    </source>
</evidence>
<evidence type="ECO:0000313" key="3">
    <source>
        <dbReference type="EMBL" id="RJP15556.1"/>
    </source>
</evidence>
<accession>A0A3A4NB57</accession>
<dbReference type="SUPFAM" id="SSF53756">
    <property type="entry name" value="UDP-Glycosyltransferase/glycogen phosphorylase"/>
    <property type="match status" value="1"/>
</dbReference>
<evidence type="ECO:0000313" key="4">
    <source>
        <dbReference type="Proteomes" id="UP000265882"/>
    </source>
</evidence>
<dbReference type="InterPro" id="IPR028098">
    <property type="entry name" value="Glyco_trans_4-like_N"/>
</dbReference>
<evidence type="ECO:0000259" key="1">
    <source>
        <dbReference type="Pfam" id="PF00534"/>
    </source>
</evidence>
<dbReference type="Gene3D" id="3.40.50.2000">
    <property type="entry name" value="Glycogen Phosphorylase B"/>
    <property type="match status" value="2"/>
</dbReference>
<dbReference type="InterPro" id="IPR050194">
    <property type="entry name" value="Glycosyltransferase_grp1"/>
</dbReference>
<sequence length="393" mass="43928">MEESRRQSRSVCLITNTYPDFPESSRAVFMRDLARLLSQRNWTVAVVAPKVYAESRRHEREEAVEVFRFSSFLGGKLLVEYDRMPVFRLTGYMVSGIIKAARQSQKCDLIHAHWVMPAGLIALIAGRLTRKPVVVTAHGSDILVMPKRSFLLRRIARHVLERADAVTSVAEHVTAEIRNLDVRRDDILAFPMSVPTESFTPNGEGAEACATETLIFSNRSLYPIYDLELLVRATPLILQRVPEASICIAGKGPQREALSQLAEKLGVSGKLTFLGEIPHEQMPKYLRKTAAYVSTALSDGASVSLLEAMACGAVPVVADIPANREWIHDGRNGFLFAPGNAEALADKLELCLTQPDLRKTAREINTRIVQQRAQWNLNVDKLLNLYERILARQ</sequence>
<proteinExistence type="predicted"/>
<dbReference type="Proteomes" id="UP000265882">
    <property type="component" value="Unassembled WGS sequence"/>
</dbReference>
<dbReference type="Pfam" id="PF13579">
    <property type="entry name" value="Glyco_trans_4_4"/>
    <property type="match status" value="1"/>
</dbReference>
<protein>
    <submittedName>
        <fullName evidence="3">Glycosyltransferase family 4 protein</fullName>
    </submittedName>
</protein>
<dbReference type="Pfam" id="PF00534">
    <property type="entry name" value="Glycos_transf_1"/>
    <property type="match status" value="1"/>
</dbReference>
<reference evidence="3 4" key="1">
    <citation type="journal article" date="2017" name="ISME J.">
        <title>Energy and carbon metabolisms in a deep terrestrial subsurface fluid microbial community.</title>
        <authorList>
            <person name="Momper L."/>
            <person name="Jungbluth S.P."/>
            <person name="Lee M.D."/>
            <person name="Amend J.P."/>
        </authorList>
    </citation>
    <scope>NUCLEOTIDE SEQUENCE [LARGE SCALE GENOMIC DNA]</scope>
    <source>
        <strain evidence="3">SURF_5</strain>
    </source>
</reference>
<dbReference type="GO" id="GO:0016757">
    <property type="term" value="F:glycosyltransferase activity"/>
    <property type="evidence" value="ECO:0007669"/>
    <property type="project" value="InterPro"/>
</dbReference>
<comment type="caution">
    <text evidence="3">The sequence shown here is derived from an EMBL/GenBank/DDBJ whole genome shotgun (WGS) entry which is preliminary data.</text>
</comment>
<feature type="domain" description="Glycosyl transferase family 1" evidence="1">
    <location>
        <begin position="212"/>
        <end position="363"/>
    </location>
</feature>
<dbReference type="PANTHER" id="PTHR45947">
    <property type="entry name" value="SULFOQUINOVOSYL TRANSFERASE SQD2"/>
    <property type="match status" value="1"/>
</dbReference>
<name>A0A3A4NB57_ABYX5</name>
<dbReference type="EMBL" id="QZKU01000134">
    <property type="protein sequence ID" value="RJP15556.1"/>
    <property type="molecule type" value="Genomic_DNA"/>
</dbReference>
<dbReference type="PANTHER" id="PTHR45947:SF3">
    <property type="entry name" value="SULFOQUINOVOSYL TRANSFERASE SQD2"/>
    <property type="match status" value="1"/>
</dbReference>
<gene>
    <name evidence="3" type="ORF">C4520_20055</name>
</gene>
<feature type="domain" description="Glycosyltransferase subfamily 4-like N-terminal" evidence="2">
    <location>
        <begin position="28"/>
        <end position="191"/>
    </location>
</feature>
<organism evidence="3 4">
    <name type="scientific">Abyssobacteria bacterium (strain SURF_5)</name>
    <dbReference type="NCBI Taxonomy" id="2093360"/>
    <lineage>
        <taxon>Bacteria</taxon>
        <taxon>Pseudomonadati</taxon>
        <taxon>Candidatus Hydrogenedentota</taxon>
        <taxon>Candidatus Abyssobacteria</taxon>
    </lineage>
</organism>
<dbReference type="InterPro" id="IPR001296">
    <property type="entry name" value="Glyco_trans_1"/>
</dbReference>
<keyword evidence="3" id="KW-0808">Transferase</keyword>